<organism evidence="2 3">
    <name type="scientific">Microvirga vignae</name>
    <dbReference type="NCBI Taxonomy" id="1225564"/>
    <lineage>
        <taxon>Bacteria</taxon>
        <taxon>Pseudomonadati</taxon>
        <taxon>Pseudomonadota</taxon>
        <taxon>Alphaproteobacteria</taxon>
        <taxon>Hyphomicrobiales</taxon>
        <taxon>Methylobacteriaceae</taxon>
        <taxon>Microvirga</taxon>
    </lineage>
</organism>
<dbReference type="GO" id="GO:0009882">
    <property type="term" value="F:blue light photoreceptor activity"/>
    <property type="evidence" value="ECO:0007669"/>
    <property type="project" value="InterPro"/>
</dbReference>
<feature type="domain" description="BLUF" evidence="1">
    <location>
        <begin position="1"/>
        <end position="29"/>
    </location>
</feature>
<dbReference type="Gene3D" id="3.30.70.100">
    <property type="match status" value="1"/>
</dbReference>
<dbReference type="AlphaFoldDB" id="A0A0H1RKQ2"/>
<keyword evidence="3" id="KW-1185">Reference proteome</keyword>
<proteinExistence type="predicted"/>
<dbReference type="PROSITE" id="PS50925">
    <property type="entry name" value="BLUF"/>
    <property type="match status" value="1"/>
</dbReference>
<dbReference type="InterPro" id="IPR007024">
    <property type="entry name" value="BLUF_domain"/>
</dbReference>
<evidence type="ECO:0000313" key="3">
    <source>
        <dbReference type="Proteomes" id="UP000035489"/>
    </source>
</evidence>
<dbReference type="EMBL" id="LCYG01000021">
    <property type="protein sequence ID" value="KLK93222.1"/>
    <property type="molecule type" value="Genomic_DNA"/>
</dbReference>
<dbReference type="InterPro" id="IPR036046">
    <property type="entry name" value="Acylphosphatase-like_dom_sf"/>
</dbReference>
<name>A0A0H1RKQ2_9HYPH</name>
<accession>A0A0H1RKQ2</accession>
<sequence length="70" mass="7882">MACDPRHAAVTVQEHGAVPKREFKRWIMAFATPLPRIDPEISPDVHASRAEDGERVLQLLMALLREQAAH</sequence>
<reference evidence="2 3" key="1">
    <citation type="submission" date="2015-05" db="EMBL/GenBank/DDBJ databases">
        <title>Draft genome sequence of Microvirga vignae strain BR3299, a novel nitrogen fixing bacteria isolated from Brazil semi-aired region.</title>
        <authorList>
            <person name="Zilli J.E."/>
            <person name="Passos S.R."/>
            <person name="Leite J."/>
            <person name="Baldani J.I."/>
            <person name="Xavier G.R."/>
            <person name="Rumjaneck N.G."/>
            <person name="Simoes-Araujo J.L."/>
        </authorList>
    </citation>
    <scope>NUCLEOTIDE SEQUENCE [LARGE SCALE GENOMIC DNA]</scope>
    <source>
        <strain evidence="2 3">BR3299</strain>
    </source>
</reference>
<dbReference type="Proteomes" id="UP000035489">
    <property type="component" value="Unassembled WGS sequence"/>
</dbReference>
<gene>
    <name evidence="2" type="ORF">AA309_09435</name>
</gene>
<evidence type="ECO:0000313" key="2">
    <source>
        <dbReference type="EMBL" id="KLK93222.1"/>
    </source>
</evidence>
<dbReference type="GO" id="GO:0071949">
    <property type="term" value="F:FAD binding"/>
    <property type="evidence" value="ECO:0007669"/>
    <property type="project" value="InterPro"/>
</dbReference>
<dbReference type="PATRIC" id="fig|1225564.3.peg.2518"/>
<comment type="caution">
    <text evidence="2">The sequence shown here is derived from an EMBL/GenBank/DDBJ whole genome shotgun (WGS) entry which is preliminary data.</text>
</comment>
<protein>
    <recommendedName>
        <fullName evidence="1">BLUF domain-containing protein</fullName>
    </recommendedName>
</protein>
<evidence type="ECO:0000259" key="1">
    <source>
        <dbReference type="PROSITE" id="PS50925"/>
    </source>
</evidence>
<dbReference type="SUPFAM" id="SSF54975">
    <property type="entry name" value="Acylphosphatase/BLUF domain-like"/>
    <property type="match status" value="1"/>
</dbReference>